<evidence type="ECO:0000313" key="3">
    <source>
        <dbReference type="EMBL" id="KST65622.1"/>
    </source>
</evidence>
<dbReference type="OrthoDB" id="9814594at2"/>
<name>A0A0V7ZLJ4_9CYAN</name>
<organism evidence="2 4">
    <name type="scientific">Mastigocoleus testarum BC008</name>
    <dbReference type="NCBI Taxonomy" id="371196"/>
    <lineage>
        <taxon>Bacteria</taxon>
        <taxon>Bacillati</taxon>
        <taxon>Cyanobacteriota</taxon>
        <taxon>Cyanophyceae</taxon>
        <taxon>Nostocales</taxon>
        <taxon>Hapalosiphonaceae</taxon>
        <taxon>Mastigocoleus</taxon>
    </lineage>
</organism>
<evidence type="ECO:0000313" key="2">
    <source>
        <dbReference type="EMBL" id="KST65324.1"/>
    </source>
</evidence>
<dbReference type="EMBL" id="LMTZ01000106">
    <property type="protein sequence ID" value="KST65622.1"/>
    <property type="molecule type" value="Genomic_DNA"/>
</dbReference>
<dbReference type="InterPro" id="IPR019595">
    <property type="entry name" value="DUF2470"/>
</dbReference>
<protein>
    <submittedName>
        <fullName evidence="2">Heme iron utilization protein</fullName>
    </submittedName>
</protein>
<dbReference type="PANTHER" id="PTHR37783:SF1">
    <property type="entry name" value="MEMBRANE PROTEIN, PUTATIVE (AFU_ORTHOLOGUE AFUA_1G04315)-RELATED"/>
    <property type="match status" value="1"/>
</dbReference>
<sequence length="92" mass="10220">MSAEFSHEVSSRICKHMNEDHANAVLLYAQHFGGVANATKAEMLKIDSVGMDLTVQVSEETLPLRIEFDHNLVDSEDAHHTLIAMVKQARTS</sequence>
<dbReference type="SUPFAM" id="SSF50475">
    <property type="entry name" value="FMN-binding split barrel"/>
    <property type="match status" value="1"/>
</dbReference>
<gene>
    <name evidence="2" type="ORF">BC008_21245</name>
    <name evidence="3" type="ORF">BC008_21840</name>
</gene>
<dbReference type="InterPro" id="IPR037119">
    <property type="entry name" value="Haem_oxidase_HugZ-like_sf"/>
</dbReference>
<reference evidence="2 4" key="1">
    <citation type="journal article" date="2015" name="Genome Announc.">
        <title>Draft Genome of the Euendolithic (true boring) Cyanobacterium Mastigocoleus testarum strain BC008.</title>
        <authorList>
            <person name="Guida B.S."/>
            <person name="Garcia-Pichel F."/>
        </authorList>
    </citation>
    <scope>NUCLEOTIDE SEQUENCE [LARGE SCALE GENOMIC DNA]</scope>
    <source>
        <strain evidence="2 4">BC008</strain>
    </source>
</reference>
<evidence type="ECO:0000313" key="4">
    <source>
        <dbReference type="Proteomes" id="UP000053372"/>
    </source>
</evidence>
<dbReference type="EMBL" id="LMTZ01000109">
    <property type="protein sequence ID" value="KST65324.1"/>
    <property type="molecule type" value="Genomic_DNA"/>
</dbReference>
<dbReference type="PANTHER" id="PTHR37783">
    <property type="entry name" value="MEMBRANE PROTEIN, PUTATIVE (AFU_ORTHOLOGUE AFUA_1G04315)-RELATED"/>
    <property type="match status" value="1"/>
</dbReference>
<dbReference type="Proteomes" id="UP000053372">
    <property type="component" value="Unassembled WGS sequence"/>
</dbReference>
<feature type="domain" description="DUF2470" evidence="1">
    <location>
        <begin position="10"/>
        <end position="85"/>
    </location>
</feature>
<dbReference type="Gene3D" id="3.20.180.10">
    <property type="entry name" value="PNP-oxidase-like"/>
    <property type="match status" value="1"/>
</dbReference>
<accession>A0A0V7ZLJ4</accession>
<dbReference type="AlphaFoldDB" id="A0A0V7ZLJ4"/>
<proteinExistence type="predicted"/>
<comment type="caution">
    <text evidence="2">The sequence shown here is derived from an EMBL/GenBank/DDBJ whole genome shotgun (WGS) entry which is preliminary data.</text>
</comment>
<dbReference type="Pfam" id="PF10615">
    <property type="entry name" value="DUF2470"/>
    <property type="match status" value="1"/>
</dbReference>
<evidence type="ECO:0000259" key="1">
    <source>
        <dbReference type="Pfam" id="PF10615"/>
    </source>
</evidence>
<dbReference type="RefSeq" id="WP_027841465.1">
    <property type="nucleotide sequence ID" value="NZ_LMTZ01000106.1"/>
</dbReference>
<keyword evidence="4" id="KW-1185">Reference proteome</keyword>